<dbReference type="RefSeq" id="WP_189687405.1">
    <property type="nucleotide sequence ID" value="NZ_BMYK01000006.1"/>
</dbReference>
<evidence type="ECO:0000256" key="1">
    <source>
        <dbReference type="PROSITE-ProRule" id="PRU00169"/>
    </source>
</evidence>
<gene>
    <name evidence="3" type="ORF">GCM10007320_26480</name>
</gene>
<keyword evidence="1" id="KW-0597">Phosphoprotein</keyword>
<feature type="domain" description="Response regulatory" evidence="2">
    <location>
        <begin position="9"/>
        <end position="125"/>
    </location>
</feature>
<dbReference type="SMART" id="SM00448">
    <property type="entry name" value="REC"/>
    <property type="match status" value="1"/>
</dbReference>
<organism evidence="3 4">
    <name type="scientific">Pseudorhodoferax aquiterrae</name>
    <dbReference type="NCBI Taxonomy" id="747304"/>
    <lineage>
        <taxon>Bacteria</taxon>
        <taxon>Pseudomonadati</taxon>
        <taxon>Pseudomonadota</taxon>
        <taxon>Betaproteobacteria</taxon>
        <taxon>Burkholderiales</taxon>
        <taxon>Comamonadaceae</taxon>
    </lineage>
</organism>
<dbReference type="Pfam" id="PF00072">
    <property type="entry name" value="Response_reg"/>
    <property type="match status" value="1"/>
</dbReference>
<dbReference type="Gene3D" id="3.40.50.2300">
    <property type="match status" value="1"/>
</dbReference>
<sequence length="125" mass="13986">MNRPASPLVVFLVEDNALIRDNLIVALEELVDMRVVAWAESEEAAAEWLREHPDGWQLAVIDLFLRDGSGLGVLQACRSRDPRQRAVVLTNYADVDIRAQCLALGADAVFDKSTELDAFLEFCER</sequence>
<reference evidence="4" key="1">
    <citation type="journal article" date="2019" name="Int. J. Syst. Evol. Microbiol.">
        <title>The Global Catalogue of Microorganisms (GCM) 10K type strain sequencing project: providing services to taxonomists for standard genome sequencing and annotation.</title>
        <authorList>
            <consortium name="The Broad Institute Genomics Platform"/>
            <consortium name="The Broad Institute Genome Sequencing Center for Infectious Disease"/>
            <person name="Wu L."/>
            <person name="Ma J."/>
        </authorList>
    </citation>
    <scope>NUCLEOTIDE SEQUENCE [LARGE SCALE GENOMIC DNA]</scope>
    <source>
        <strain evidence="4">KCTC 23314</strain>
    </source>
</reference>
<dbReference type="InterPro" id="IPR001789">
    <property type="entry name" value="Sig_transdc_resp-reg_receiver"/>
</dbReference>
<dbReference type="EMBL" id="BMYK01000006">
    <property type="protein sequence ID" value="GHC82910.1"/>
    <property type="molecule type" value="Genomic_DNA"/>
</dbReference>
<dbReference type="PANTHER" id="PTHR45566">
    <property type="entry name" value="HTH-TYPE TRANSCRIPTIONAL REGULATOR YHJB-RELATED"/>
    <property type="match status" value="1"/>
</dbReference>
<dbReference type="SUPFAM" id="SSF52172">
    <property type="entry name" value="CheY-like"/>
    <property type="match status" value="1"/>
</dbReference>
<evidence type="ECO:0000259" key="2">
    <source>
        <dbReference type="PROSITE" id="PS50110"/>
    </source>
</evidence>
<proteinExistence type="predicted"/>
<dbReference type="Proteomes" id="UP000626210">
    <property type="component" value="Unassembled WGS sequence"/>
</dbReference>
<comment type="caution">
    <text evidence="3">The sequence shown here is derived from an EMBL/GenBank/DDBJ whole genome shotgun (WGS) entry which is preliminary data.</text>
</comment>
<evidence type="ECO:0000313" key="4">
    <source>
        <dbReference type="Proteomes" id="UP000626210"/>
    </source>
</evidence>
<dbReference type="PROSITE" id="PS50110">
    <property type="entry name" value="RESPONSE_REGULATORY"/>
    <property type="match status" value="1"/>
</dbReference>
<feature type="modified residue" description="4-aspartylphosphate" evidence="1">
    <location>
        <position position="62"/>
    </location>
</feature>
<name>A0ABQ3G2F3_9BURK</name>
<dbReference type="InterPro" id="IPR051015">
    <property type="entry name" value="EvgA-like"/>
</dbReference>
<protein>
    <recommendedName>
        <fullName evidence="2">Response regulatory domain-containing protein</fullName>
    </recommendedName>
</protein>
<evidence type="ECO:0000313" key="3">
    <source>
        <dbReference type="EMBL" id="GHC82910.1"/>
    </source>
</evidence>
<dbReference type="PANTHER" id="PTHR45566:SF2">
    <property type="entry name" value="NARL SUBFAMILY"/>
    <property type="match status" value="1"/>
</dbReference>
<accession>A0ABQ3G2F3</accession>
<dbReference type="InterPro" id="IPR011006">
    <property type="entry name" value="CheY-like_superfamily"/>
</dbReference>
<keyword evidence="4" id="KW-1185">Reference proteome</keyword>